<dbReference type="InterPro" id="IPR043713">
    <property type="entry name" value="DUF5654"/>
</dbReference>
<keyword evidence="1" id="KW-1133">Transmembrane helix</keyword>
<name>A0A1G2Q138_9BACT</name>
<dbReference type="Proteomes" id="UP000178936">
    <property type="component" value="Unassembled WGS sequence"/>
</dbReference>
<feature type="transmembrane region" description="Helical" evidence="1">
    <location>
        <begin position="49"/>
        <end position="70"/>
    </location>
</feature>
<keyword evidence="1" id="KW-0812">Transmembrane</keyword>
<dbReference type="Pfam" id="PF18898">
    <property type="entry name" value="DUF5654"/>
    <property type="match status" value="1"/>
</dbReference>
<evidence type="ECO:0000256" key="1">
    <source>
        <dbReference type="SAM" id="Phobius"/>
    </source>
</evidence>
<evidence type="ECO:0000313" key="3">
    <source>
        <dbReference type="Proteomes" id="UP000178936"/>
    </source>
</evidence>
<reference evidence="2 3" key="1">
    <citation type="journal article" date="2016" name="Nat. Commun.">
        <title>Thousands of microbial genomes shed light on interconnected biogeochemical processes in an aquifer system.</title>
        <authorList>
            <person name="Anantharaman K."/>
            <person name="Brown C.T."/>
            <person name="Hug L.A."/>
            <person name="Sharon I."/>
            <person name="Castelle C.J."/>
            <person name="Probst A.J."/>
            <person name="Thomas B.C."/>
            <person name="Singh A."/>
            <person name="Wilkins M.J."/>
            <person name="Karaoz U."/>
            <person name="Brodie E.L."/>
            <person name="Williams K.H."/>
            <person name="Hubbard S.S."/>
            <person name="Banfield J.F."/>
        </authorList>
    </citation>
    <scope>NUCLEOTIDE SEQUENCE [LARGE SCALE GENOMIC DNA]</scope>
</reference>
<keyword evidence="1" id="KW-0472">Membrane</keyword>
<organism evidence="2 3">
    <name type="scientific">Candidatus Veblenbacteria bacterium RIFOXYA2_FULL_43_9</name>
    <dbReference type="NCBI Taxonomy" id="1802425"/>
    <lineage>
        <taxon>Bacteria</taxon>
        <taxon>Candidatus Vebleniibacteriota</taxon>
    </lineage>
</organism>
<sequence length="87" mass="9610">MSQKSLRLEILENVSKLATAGLGLVAALAWNDAIQTLFKMIFGEQSAVWAKFVYALLVTALVVVITMRLSNLIDKIKQNKEDDSEGQ</sequence>
<protein>
    <submittedName>
        <fullName evidence="2">Uncharacterized protein</fullName>
    </submittedName>
</protein>
<dbReference type="EMBL" id="MHTB01000052">
    <property type="protein sequence ID" value="OHA54286.1"/>
    <property type="molecule type" value="Genomic_DNA"/>
</dbReference>
<comment type="caution">
    <text evidence="2">The sequence shown here is derived from an EMBL/GenBank/DDBJ whole genome shotgun (WGS) entry which is preliminary data.</text>
</comment>
<dbReference type="AlphaFoldDB" id="A0A1G2Q138"/>
<proteinExistence type="predicted"/>
<gene>
    <name evidence="2" type="ORF">A2226_00190</name>
</gene>
<evidence type="ECO:0000313" key="2">
    <source>
        <dbReference type="EMBL" id="OHA54286.1"/>
    </source>
</evidence>
<accession>A0A1G2Q138</accession>